<dbReference type="PIRSF" id="PIRSF002741">
    <property type="entry name" value="MppA"/>
    <property type="match status" value="1"/>
</dbReference>
<dbReference type="Proteomes" id="UP000245765">
    <property type="component" value="Unassembled WGS sequence"/>
</dbReference>
<evidence type="ECO:0000256" key="3">
    <source>
        <dbReference type="ARBA" id="ARBA00022448"/>
    </source>
</evidence>
<organism evidence="6 7">
    <name type="scientific">Falsiroseomonas bella</name>
    <dbReference type="NCBI Taxonomy" id="2184016"/>
    <lineage>
        <taxon>Bacteria</taxon>
        <taxon>Pseudomonadati</taxon>
        <taxon>Pseudomonadota</taxon>
        <taxon>Alphaproteobacteria</taxon>
        <taxon>Acetobacterales</taxon>
        <taxon>Roseomonadaceae</taxon>
        <taxon>Falsiroseomonas</taxon>
    </lineage>
</organism>
<dbReference type="CDD" id="cd08513">
    <property type="entry name" value="PBP2_thermophilic_Hb8_like"/>
    <property type="match status" value="1"/>
</dbReference>
<dbReference type="InterPro" id="IPR039424">
    <property type="entry name" value="SBP_5"/>
</dbReference>
<evidence type="ECO:0000256" key="4">
    <source>
        <dbReference type="ARBA" id="ARBA00022729"/>
    </source>
</evidence>
<evidence type="ECO:0000256" key="1">
    <source>
        <dbReference type="ARBA" id="ARBA00004418"/>
    </source>
</evidence>
<evidence type="ECO:0000256" key="2">
    <source>
        <dbReference type="ARBA" id="ARBA00005695"/>
    </source>
</evidence>
<dbReference type="Gene3D" id="3.10.105.10">
    <property type="entry name" value="Dipeptide-binding Protein, Domain 3"/>
    <property type="match status" value="1"/>
</dbReference>
<feature type="domain" description="Solute-binding protein family 5" evidence="5">
    <location>
        <begin position="110"/>
        <end position="505"/>
    </location>
</feature>
<dbReference type="EMBL" id="QGNA01000003">
    <property type="protein sequence ID" value="PWS36782.1"/>
    <property type="molecule type" value="Genomic_DNA"/>
</dbReference>
<dbReference type="GO" id="GO:0015833">
    <property type="term" value="P:peptide transport"/>
    <property type="evidence" value="ECO:0007669"/>
    <property type="project" value="TreeGrafter"/>
</dbReference>
<dbReference type="FunFam" id="3.40.190.10:FF:000251">
    <property type="entry name" value="Peptide ABC transporter substrate-binding protein"/>
    <property type="match status" value="1"/>
</dbReference>
<comment type="caution">
    <text evidence="6">The sequence shown here is derived from an EMBL/GenBank/DDBJ whole genome shotgun (WGS) entry which is preliminary data.</text>
</comment>
<dbReference type="FunFam" id="3.10.105.10:FF:000006">
    <property type="entry name" value="Peptide ABC transporter substrate-binding protein"/>
    <property type="match status" value="1"/>
</dbReference>
<protein>
    <submittedName>
        <fullName evidence="6">Peptide ABC transporter substrate-binding protein</fullName>
    </submittedName>
</protein>
<name>A0A317FEI8_9PROT</name>
<keyword evidence="7" id="KW-1185">Reference proteome</keyword>
<evidence type="ECO:0000313" key="6">
    <source>
        <dbReference type="EMBL" id="PWS36782.1"/>
    </source>
</evidence>
<comment type="subcellular location">
    <subcellularLocation>
        <location evidence="1">Periplasm</location>
    </subcellularLocation>
</comment>
<dbReference type="RefSeq" id="WP_109871573.1">
    <property type="nucleotide sequence ID" value="NZ_QGNA01000003.1"/>
</dbReference>
<dbReference type="InterPro" id="IPR030678">
    <property type="entry name" value="Peptide/Ni-bd"/>
</dbReference>
<dbReference type="InterPro" id="IPR000914">
    <property type="entry name" value="SBP_5_dom"/>
</dbReference>
<accession>A0A317FEI8</accession>
<proteinExistence type="inferred from homology"/>
<dbReference type="Gene3D" id="3.40.190.10">
    <property type="entry name" value="Periplasmic binding protein-like II"/>
    <property type="match status" value="1"/>
</dbReference>
<dbReference type="Pfam" id="PF00496">
    <property type="entry name" value="SBP_bac_5"/>
    <property type="match status" value="1"/>
</dbReference>
<evidence type="ECO:0000313" key="7">
    <source>
        <dbReference type="Proteomes" id="UP000245765"/>
    </source>
</evidence>
<dbReference type="SUPFAM" id="SSF53850">
    <property type="entry name" value="Periplasmic binding protein-like II"/>
    <property type="match status" value="1"/>
</dbReference>
<dbReference type="PANTHER" id="PTHR30290:SF65">
    <property type="entry name" value="MONOACYL PHOSPHATIDYLINOSITOL TETRAMANNOSIDE-BINDING PROTEIN LPQW-RELATED"/>
    <property type="match status" value="1"/>
</dbReference>
<dbReference type="AlphaFoldDB" id="A0A317FEI8"/>
<gene>
    <name evidence="6" type="ORF">DFH01_16775</name>
</gene>
<evidence type="ECO:0000259" key="5">
    <source>
        <dbReference type="Pfam" id="PF00496"/>
    </source>
</evidence>
<dbReference type="GO" id="GO:0043190">
    <property type="term" value="C:ATP-binding cassette (ABC) transporter complex"/>
    <property type="evidence" value="ECO:0007669"/>
    <property type="project" value="InterPro"/>
</dbReference>
<dbReference type="PROSITE" id="PS51318">
    <property type="entry name" value="TAT"/>
    <property type="match status" value="1"/>
</dbReference>
<dbReference type="GO" id="GO:0030288">
    <property type="term" value="C:outer membrane-bounded periplasmic space"/>
    <property type="evidence" value="ECO:0007669"/>
    <property type="project" value="UniProtKB-ARBA"/>
</dbReference>
<keyword evidence="3" id="KW-0813">Transport</keyword>
<dbReference type="GO" id="GO:1904680">
    <property type="term" value="F:peptide transmembrane transporter activity"/>
    <property type="evidence" value="ECO:0007669"/>
    <property type="project" value="TreeGrafter"/>
</dbReference>
<dbReference type="PANTHER" id="PTHR30290">
    <property type="entry name" value="PERIPLASMIC BINDING COMPONENT OF ABC TRANSPORTER"/>
    <property type="match status" value="1"/>
</dbReference>
<dbReference type="InterPro" id="IPR006311">
    <property type="entry name" value="TAT_signal"/>
</dbReference>
<dbReference type="OrthoDB" id="9803988at2"/>
<reference evidence="7" key="1">
    <citation type="submission" date="2018-05" db="EMBL/GenBank/DDBJ databases">
        <authorList>
            <person name="Du Z."/>
            <person name="Wang X."/>
        </authorList>
    </citation>
    <scope>NUCLEOTIDE SEQUENCE [LARGE SCALE GENOMIC DNA]</scope>
    <source>
        <strain evidence="7">CQN31</strain>
    </source>
</reference>
<sequence>MTEDDLRQMIGRVKRGSLSRRGFVKRLAAFGLTAPMATQLLALHGINAASAQSVPAYKPTRRGGGGPLKILYWQASTLLNPHFAVGTTNQEASRVFYEPLAGWAADGTLHPVLAAEIPSIENKGLSEDGRTVTWKLKRGVKWHDGQDFTADDVVFNWEYAKNPAVAGVSSGSYTDINVVKVDDHTVRVEFQKPTPFWADAFVASRGMLIPKHLYKDYNGTNARDAPANLRPVGTGPYKFVSFAPGDNLRGELNPNYHMNNRPYFDTIEVKGGGDAVSAARAVLQTGDFDYAWNLQVEDEILKRLEAANRGKVNIVEGGNIEFVMLNVTDPHREVDGERASIKTEHPAFKDPAVREALSLLLDRGSIERFIYGRGGPATSNFLNNPPRFASPNTRWEFNIEKANQVLDAAGWARGRDGIRTKDGVRLRFIFQTSVNAPRQRTQAIYKQAAQRAGIDLELKSVTASVFFSADVANPDTYTKFFADMQMYTTTMTQADPQLFMNQYVSWEISSKANNWQGRNIVRWRNEEYDRIFREAEGELDPVKRAALFIRMNDLIVGSNHVIPLVKRPLVSASLNNLSTVLSAWDNTHWLISDWFRET</sequence>
<keyword evidence="4" id="KW-0732">Signal</keyword>
<comment type="similarity">
    <text evidence="2">Belongs to the bacterial solute-binding protein 5 family.</text>
</comment>